<dbReference type="AlphaFoldDB" id="A0A2A2KI24"/>
<evidence type="ECO:0000256" key="1">
    <source>
        <dbReference type="ARBA" id="ARBA00004370"/>
    </source>
</evidence>
<dbReference type="PANTHER" id="PTHR46641">
    <property type="entry name" value="FMRFAMIDE RECEPTOR-RELATED"/>
    <property type="match status" value="1"/>
</dbReference>
<feature type="transmembrane region" description="Helical" evidence="5">
    <location>
        <begin position="296"/>
        <end position="319"/>
    </location>
</feature>
<dbReference type="PROSITE" id="PS50262">
    <property type="entry name" value="G_PROTEIN_RECEP_F1_2"/>
    <property type="match status" value="1"/>
</dbReference>
<name>A0A2A2KI24_9BILA</name>
<keyword evidence="2 5" id="KW-0812">Transmembrane</keyword>
<dbReference type="Pfam" id="PF00001">
    <property type="entry name" value="7tm_1"/>
    <property type="match status" value="1"/>
</dbReference>
<evidence type="ECO:0000256" key="2">
    <source>
        <dbReference type="ARBA" id="ARBA00022692"/>
    </source>
</evidence>
<reference evidence="7 8" key="1">
    <citation type="journal article" date="2017" name="Curr. Biol.">
        <title>Genome architecture and evolution of a unichromosomal asexual nematode.</title>
        <authorList>
            <person name="Fradin H."/>
            <person name="Zegar C."/>
            <person name="Gutwein M."/>
            <person name="Lucas J."/>
            <person name="Kovtun M."/>
            <person name="Corcoran D."/>
            <person name="Baugh L.R."/>
            <person name="Kiontke K."/>
            <person name="Gunsalus K."/>
            <person name="Fitch D.H."/>
            <person name="Piano F."/>
        </authorList>
    </citation>
    <scope>NUCLEOTIDE SEQUENCE [LARGE SCALE GENOMIC DNA]</scope>
    <source>
        <strain evidence="7">PF1309</strain>
    </source>
</reference>
<dbReference type="PANTHER" id="PTHR46641:SF8">
    <property type="entry name" value="G-PROTEIN COUPLED RECEPTORS FAMILY 1 PROFILE DOMAIN-CONTAINING PROTEIN"/>
    <property type="match status" value="1"/>
</dbReference>
<dbReference type="OrthoDB" id="5827614at2759"/>
<dbReference type="SUPFAM" id="SSF81321">
    <property type="entry name" value="Family A G protein-coupled receptor-like"/>
    <property type="match status" value="1"/>
</dbReference>
<feature type="transmembrane region" description="Helical" evidence="5">
    <location>
        <begin position="33"/>
        <end position="57"/>
    </location>
</feature>
<dbReference type="PRINTS" id="PR00237">
    <property type="entry name" value="GPCRRHODOPSN"/>
</dbReference>
<keyword evidence="8" id="KW-1185">Reference proteome</keyword>
<dbReference type="Gene3D" id="1.20.1070.10">
    <property type="entry name" value="Rhodopsin 7-helix transmembrane proteins"/>
    <property type="match status" value="1"/>
</dbReference>
<gene>
    <name evidence="7" type="ORF">WR25_00781</name>
</gene>
<evidence type="ECO:0000256" key="5">
    <source>
        <dbReference type="SAM" id="Phobius"/>
    </source>
</evidence>
<evidence type="ECO:0000313" key="8">
    <source>
        <dbReference type="Proteomes" id="UP000218231"/>
    </source>
</evidence>
<feature type="domain" description="G-protein coupled receptors family 1 profile" evidence="6">
    <location>
        <begin position="52"/>
        <end position="316"/>
    </location>
</feature>
<dbReference type="EMBL" id="LIAE01008565">
    <property type="protein sequence ID" value="PAV73601.1"/>
    <property type="molecule type" value="Genomic_DNA"/>
</dbReference>
<keyword evidence="4 5" id="KW-0472">Membrane</keyword>
<feature type="transmembrane region" description="Helical" evidence="5">
    <location>
        <begin position="259"/>
        <end position="284"/>
    </location>
</feature>
<dbReference type="GO" id="GO:0004930">
    <property type="term" value="F:G protein-coupled receptor activity"/>
    <property type="evidence" value="ECO:0007669"/>
    <property type="project" value="InterPro"/>
</dbReference>
<comment type="caution">
    <text evidence="7">The sequence shown here is derived from an EMBL/GenBank/DDBJ whole genome shotgun (WGS) entry which is preliminary data.</text>
</comment>
<evidence type="ECO:0000256" key="4">
    <source>
        <dbReference type="ARBA" id="ARBA00023136"/>
    </source>
</evidence>
<comment type="subcellular location">
    <subcellularLocation>
        <location evidence="1">Membrane</location>
    </subcellularLocation>
</comment>
<evidence type="ECO:0000259" key="6">
    <source>
        <dbReference type="PROSITE" id="PS50262"/>
    </source>
</evidence>
<feature type="transmembrane region" description="Helical" evidence="5">
    <location>
        <begin position="214"/>
        <end position="238"/>
    </location>
</feature>
<feature type="transmembrane region" description="Helical" evidence="5">
    <location>
        <begin position="157"/>
        <end position="175"/>
    </location>
</feature>
<feature type="transmembrane region" description="Helical" evidence="5">
    <location>
        <begin position="116"/>
        <end position="136"/>
    </location>
</feature>
<dbReference type="CDD" id="cd14978">
    <property type="entry name" value="7tmA_FMRFamide_R-like"/>
    <property type="match status" value="1"/>
</dbReference>
<evidence type="ECO:0000313" key="7">
    <source>
        <dbReference type="EMBL" id="PAV73601.1"/>
    </source>
</evidence>
<organism evidence="7 8">
    <name type="scientific">Diploscapter pachys</name>
    <dbReference type="NCBI Taxonomy" id="2018661"/>
    <lineage>
        <taxon>Eukaryota</taxon>
        <taxon>Metazoa</taxon>
        <taxon>Ecdysozoa</taxon>
        <taxon>Nematoda</taxon>
        <taxon>Chromadorea</taxon>
        <taxon>Rhabditida</taxon>
        <taxon>Rhabditina</taxon>
        <taxon>Rhabditomorpha</taxon>
        <taxon>Rhabditoidea</taxon>
        <taxon>Rhabditidae</taxon>
        <taxon>Diploscapter</taxon>
    </lineage>
</organism>
<evidence type="ECO:0000256" key="3">
    <source>
        <dbReference type="ARBA" id="ARBA00022989"/>
    </source>
</evidence>
<protein>
    <recommendedName>
        <fullName evidence="6">G-protein coupled receptors family 1 profile domain-containing protein</fullName>
    </recommendedName>
</protein>
<sequence>MKHINASSQISFEDLFNSLCGGSRITPCEEREIYSVLMGQGFLFVFMLALFGNVINIAIYNSDQIRFYIAIRMLSTKLLMNSLAMLFLLPQALRFIKVWEPGSDTDHKYWDYFPYQIYFVNVFGFCAMWLTVLMTSECYLHVIHPSQSKSICTKKNLWRSYIVIGLAGLLIPIIYPLNRVAKLQKQCGKHHLVIESSLEDHVIVFEKIHTIANLLLAIVIPMSLLIFMTGAIFWRLVIRKPDFPHTKHFSNEKRCVTRITLITTGLQLIAELPPVPVMLYASIAGPLAINETAVCIWHTIGVFLGLCNMSLSFFVYLALSKNFRKMVQSRLAEFAKCLLPQCISRNYGLNKYHLSESVTINSKSQTLLRINNNNNANSVVPEGAN</sequence>
<proteinExistence type="predicted"/>
<dbReference type="InterPro" id="IPR000276">
    <property type="entry name" value="GPCR_Rhodpsn"/>
</dbReference>
<accession>A0A2A2KI24</accession>
<feature type="transmembrane region" description="Helical" evidence="5">
    <location>
        <begin position="78"/>
        <end position="96"/>
    </location>
</feature>
<dbReference type="GO" id="GO:0016020">
    <property type="term" value="C:membrane"/>
    <property type="evidence" value="ECO:0007669"/>
    <property type="project" value="UniProtKB-SubCell"/>
</dbReference>
<dbReference type="Proteomes" id="UP000218231">
    <property type="component" value="Unassembled WGS sequence"/>
</dbReference>
<dbReference type="InterPro" id="IPR052954">
    <property type="entry name" value="GPCR-Ligand_Int"/>
</dbReference>
<dbReference type="InterPro" id="IPR017452">
    <property type="entry name" value="GPCR_Rhodpsn_7TM"/>
</dbReference>
<keyword evidence="3 5" id="KW-1133">Transmembrane helix</keyword>